<keyword evidence="10" id="KW-1185">Reference proteome</keyword>
<keyword evidence="6 8" id="KW-1133">Transmembrane helix</keyword>
<dbReference type="GO" id="GO:0043541">
    <property type="term" value="C:UDP-N-acetylglucosamine transferase complex"/>
    <property type="evidence" value="ECO:0007669"/>
    <property type="project" value="TreeGrafter"/>
</dbReference>
<dbReference type="GO" id="GO:0006488">
    <property type="term" value="P:dolichol-linked oligosaccharide biosynthetic process"/>
    <property type="evidence" value="ECO:0007669"/>
    <property type="project" value="InterPro"/>
</dbReference>
<dbReference type="PANTHER" id="PTHR12154:SF4">
    <property type="entry name" value="UDP-N-ACETYLGLUCOSAMINE TRANSFERASE SUBUNIT ALG14 HOMOLOG"/>
    <property type="match status" value="1"/>
</dbReference>
<dbReference type="EMBL" id="JACGCM010002647">
    <property type="protein sequence ID" value="KAF6137571.1"/>
    <property type="molecule type" value="Genomic_DNA"/>
</dbReference>
<comment type="subcellular location">
    <subcellularLocation>
        <location evidence="1">Endoplasmic reticulum membrane</location>
        <topology evidence="1">Single-pass membrane protein</topology>
    </subcellularLocation>
</comment>
<proteinExistence type="inferred from homology"/>
<keyword evidence="4 8" id="KW-0812">Transmembrane</keyword>
<feature type="transmembrane region" description="Helical" evidence="8">
    <location>
        <begin position="53"/>
        <end position="75"/>
    </location>
</feature>
<protein>
    <recommendedName>
        <fullName evidence="3">UDP-N-acetylglucosamine transferase subunit ALG14</fullName>
    </recommendedName>
</protein>
<dbReference type="GO" id="GO:0004577">
    <property type="term" value="F:N-acetylglucosaminyldiphosphodolichol N-acetylglucosaminyltransferase activity"/>
    <property type="evidence" value="ECO:0007669"/>
    <property type="project" value="TreeGrafter"/>
</dbReference>
<accession>A0A7J7L4K4</accession>
<reference evidence="9 10" key="1">
    <citation type="journal article" date="2020" name="IScience">
        <title>Genome Sequencing of the Endangered Kingdonia uniflora (Circaeasteraceae, Ranunculales) Reveals Potential Mechanisms of Evolutionary Specialization.</title>
        <authorList>
            <person name="Sun Y."/>
            <person name="Deng T."/>
            <person name="Zhang A."/>
            <person name="Moore M.J."/>
            <person name="Landis J.B."/>
            <person name="Lin N."/>
            <person name="Zhang H."/>
            <person name="Zhang X."/>
            <person name="Huang J."/>
            <person name="Zhang X."/>
            <person name="Sun H."/>
            <person name="Wang H."/>
        </authorList>
    </citation>
    <scope>NUCLEOTIDE SEQUENCE [LARGE SCALE GENOMIC DNA]</scope>
    <source>
        <strain evidence="9">TB1705</strain>
        <tissue evidence="9">Leaf</tissue>
    </source>
</reference>
<evidence type="ECO:0000256" key="4">
    <source>
        <dbReference type="ARBA" id="ARBA00022692"/>
    </source>
</evidence>
<dbReference type="InterPro" id="IPR013969">
    <property type="entry name" value="Oligosacch_biosynth_Alg14"/>
</dbReference>
<keyword evidence="7 8" id="KW-0472">Membrane</keyword>
<evidence type="ECO:0000256" key="5">
    <source>
        <dbReference type="ARBA" id="ARBA00022824"/>
    </source>
</evidence>
<comment type="caution">
    <text evidence="9">The sequence shown here is derived from an EMBL/GenBank/DDBJ whole genome shotgun (WGS) entry which is preliminary data.</text>
</comment>
<organism evidence="9 10">
    <name type="scientific">Kingdonia uniflora</name>
    <dbReference type="NCBI Taxonomy" id="39325"/>
    <lineage>
        <taxon>Eukaryota</taxon>
        <taxon>Viridiplantae</taxon>
        <taxon>Streptophyta</taxon>
        <taxon>Embryophyta</taxon>
        <taxon>Tracheophyta</taxon>
        <taxon>Spermatophyta</taxon>
        <taxon>Magnoliopsida</taxon>
        <taxon>Ranunculales</taxon>
        <taxon>Circaeasteraceae</taxon>
        <taxon>Kingdonia</taxon>
    </lineage>
</organism>
<evidence type="ECO:0000256" key="6">
    <source>
        <dbReference type="ARBA" id="ARBA00022989"/>
    </source>
</evidence>
<evidence type="ECO:0000256" key="3">
    <source>
        <dbReference type="ARBA" id="ARBA00017467"/>
    </source>
</evidence>
<evidence type="ECO:0000313" key="9">
    <source>
        <dbReference type="EMBL" id="KAF6137571.1"/>
    </source>
</evidence>
<comment type="similarity">
    <text evidence="2">Belongs to the ALG14 family.</text>
</comment>
<evidence type="ECO:0000256" key="7">
    <source>
        <dbReference type="ARBA" id="ARBA00023136"/>
    </source>
</evidence>
<dbReference type="OrthoDB" id="17098at2759"/>
<gene>
    <name evidence="9" type="ORF">GIB67_031850</name>
</gene>
<dbReference type="PANTHER" id="PTHR12154">
    <property type="entry name" value="GLYCOSYL TRANSFERASE-RELATED"/>
    <property type="match status" value="1"/>
</dbReference>
<dbReference type="Pfam" id="PF08660">
    <property type="entry name" value="Alg14"/>
    <property type="match status" value="1"/>
</dbReference>
<evidence type="ECO:0000256" key="1">
    <source>
        <dbReference type="ARBA" id="ARBA00004389"/>
    </source>
</evidence>
<evidence type="ECO:0000313" key="10">
    <source>
        <dbReference type="Proteomes" id="UP000541444"/>
    </source>
</evidence>
<sequence>MQSGALKVKAAQFMQIYRSREVGQSYLTSVATTLIVLAHAMRLMLRIRPTSSLFFQILCNGPGTCVPLCLIAFFFKVVGIRWSSIFYVESIARVRRLTLSGLLLYKLQIVDQFFVQWPQLQQKYPRAQYVGCFM</sequence>
<evidence type="ECO:0000256" key="8">
    <source>
        <dbReference type="SAM" id="Phobius"/>
    </source>
</evidence>
<feature type="transmembrane region" description="Helical" evidence="8">
    <location>
        <begin position="21"/>
        <end position="41"/>
    </location>
</feature>
<evidence type="ECO:0000256" key="2">
    <source>
        <dbReference type="ARBA" id="ARBA00009731"/>
    </source>
</evidence>
<name>A0A7J7L4K4_9MAGN</name>
<dbReference type="Gene3D" id="3.40.50.2000">
    <property type="entry name" value="Glycogen Phosphorylase B"/>
    <property type="match status" value="1"/>
</dbReference>
<dbReference type="Proteomes" id="UP000541444">
    <property type="component" value="Unassembled WGS sequence"/>
</dbReference>
<keyword evidence="5" id="KW-0256">Endoplasmic reticulum</keyword>
<dbReference type="AlphaFoldDB" id="A0A7J7L4K4"/>